<dbReference type="PROSITE" id="PS51755">
    <property type="entry name" value="OMPR_PHOB"/>
    <property type="match status" value="1"/>
</dbReference>
<feature type="domain" description="OmpR/PhoB-type" evidence="3">
    <location>
        <begin position="1"/>
        <end position="82"/>
    </location>
</feature>
<dbReference type="SMART" id="SM00862">
    <property type="entry name" value="Trans_reg_C"/>
    <property type="match status" value="1"/>
</dbReference>
<protein>
    <submittedName>
        <fullName evidence="4">Helix-turn-helix domain-containing protein</fullName>
    </submittedName>
</protein>
<dbReference type="SUPFAM" id="SSF46894">
    <property type="entry name" value="C-terminal effector domain of the bipartite response regulators"/>
    <property type="match status" value="1"/>
</dbReference>
<keyword evidence="1 2" id="KW-0238">DNA-binding</keyword>
<dbReference type="InterPro" id="IPR036388">
    <property type="entry name" value="WH-like_DNA-bd_sf"/>
</dbReference>
<evidence type="ECO:0000313" key="4">
    <source>
        <dbReference type="EMBL" id="NKE43402.1"/>
    </source>
</evidence>
<dbReference type="InterPro" id="IPR016032">
    <property type="entry name" value="Sig_transdc_resp-reg_C-effctor"/>
</dbReference>
<sequence length="116" mass="12745">MSRVMLAPYTPGASRRLLVRLAAASGRVVTYDALLHAIYADAPEGGPENALGVLRVLVTKWRRRLPAGAIINQHGVGYRLAPEAVPEWARREADDCHVMLARSPADARRFEEMRAG</sequence>
<dbReference type="Gene3D" id="1.10.10.10">
    <property type="entry name" value="Winged helix-like DNA-binding domain superfamily/Winged helix DNA-binding domain"/>
    <property type="match status" value="1"/>
</dbReference>
<dbReference type="Pfam" id="PF00486">
    <property type="entry name" value="Trans_reg_C"/>
    <property type="match status" value="1"/>
</dbReference>
<dbReference type="RefSeq" id="WP_168046359.1">
    <property type="nucleotide sequence ID" value="NZ_JAATJR010000001.1"/>
</dbReference>
<dbReference type="Proteomes" id="UP000765160">
    <property type="component" value="Unassembled WGS sequence"/>
</dbReference>
<evidence type="ECO:0000256" key="2">
    <source>
        <dbReference type="PROSITE-ProRule" id="PRU01091"/>
    </source>
</evidence>
<evidence type="ECO:0000256" key="1">
    <source>
        <dbReference type="ARBA" id="ARBA00023125"/>
    </source>
</evidence>
<dbReference type="InterPro" id="IPR001867">
    <property type="entry name" value="OmpR/PhoB-type_DNA-bd"/>
</dbReference>
<comment type="caution">
    <text evidence="4">The sequence shown here is derived from an EMBL/GenBank/DDBJ whole genome shotgun (WGS) entry which is preliminary data.</text>
</comment>
<evidence type="ECO:0000259" key="3">
    <source>
        <dbReference type="PROSITE" id="PS51755"/>
    </source>
</evidence>
<dbReference type="EMBL" id="JAAVTX010000001">
    <property type="protein sequence ID" value="NKE43402.1"/>
    <property type="molecule type" value="Genomic_DNA"/>
</dbReference>
<gene>
    <name evidence="4" type="ORF">HB662_01335</name>
</gene>
<evidence type="ECO:0000313" key="5">
    <source>
        <dbReference type="Proteomes" id="UP000765160"/>
    </source>
</evidence>
<accession>A0ABX1EWB5</accession>
<reference evidence="4 5" key="1">
    <citation type="submission" date="2020-03" db="EMBL/GenBank/DDBJ databases">
        <title>Roseomonas selenitidurans sp. nov. isolated from soil.</title>
        <authorList>
            <person name="Liu H."/>
        </authorList>
    </citation>
    <scope>NUCLEOTIDE SEQUENCE [LARGE SCALE GENOMIC DNA]</scope>
    <source>
        <strain evidence="4 5">JCM 15073</strain>
    </source>
</reference>
<name>A0ABX1EWB5_9PROT</name>
<proteinExistence type="predicted"/>
<keyword evidence="5" id="KW-1185">Reference proteome</keyword>
<organism evidence="4 5">
    <name type="scientific">Falsiroseomonas frigidaquae</name>
    <dbReference type="NCBI Taxonomy" id="487318"/>
    <lineage>
        <taxon>Bacteria</taxon>
        <taxon>Pseudomonadati</taxon>
        <taxon>Pseudomonadota</taxon>
        <taxon>Alphaproteobacteria</taxon>
        <taxon>Acetobacterales</taxon>
        <taxon>Roseomonadaceae</taxon>
        <taxon>Falsiroseomonas</taxon>
    </lineage>
</organism>
<feature type="DNA-binding region" description="OmpR/PhoB-type" evidence="2">
    <location>
        <begin position="1"/>
        <end position="82"/>
    </location>
</feature>